<dbReference type="AlphaFoldDB" id="A0A2N1MA20"/>
<dbReference type="Proteomes" id="UP000233469">
    <property type="component" value="Unassembled WGS sequence"/>
</dbReference>
<feature type="compositionally biased region" description="Polar residues" evidence="1">
    <location>
        <begin position="156"/>
        <end position="165"/>
    </location>
</feature>
<organism evidence="3 4">
    <name type="scientific">Rhizophagus irregularis</name>
    <dbReference type="NCBI Taxonomy" id="588596"/>
    <lineage>
        <taxon>Eukaryota</taxon>
        <taxon>Fungi</taxon>
        <taxon>Fungi incertae sedis</taxon>
        <taxon>Mucoromycota</taxon>
        <taxon>Glomeromycotina</taxon>
        <taxon>Glomeromycetes</taxon>
        <taxon>Glomerales</taxon>
        <taxon>Glomeraceae</taxon>
        <taxon>Rhizophagus</taxon>
    </lineage>
</organism>
<dbReference type="VEuPathDB" id="FungiDB:FUN_016001"/>
<feature type="region of interest" description="Disordered" evidence="1">
    <location>
        <begin position="152"/>
        <end position="192"/>
    </location>
</feature>
<name>A0A2N1MA20_9GLOM</name>
<comment type="caution">
    <text evidence="3">The sequence shown here is derived from an EMBL/GenBank/DDBJ whole genome shotgun (WGS) entry which is preliminary data.</text>
</comment>
<dbReference type="InterPro" id="IPR058524">
    <property type="entry name" value="DUF8211"/>
</dbReference>
<evidence type="ECO:0000259" key="2">
    <source>
        <dbReference type="Pfam" id="PF26638"/>
    </source>
</evidence>
<sequence length="550" mass="63745">MTSTKYVDIDWSSASQHSFPQLGNLTPNNDNLDTGFIVTENSEVLSFEDIFFLDIDDIYPFTYSTLHYEEPEPDDTYEINNYYDNMLKDALAAPISIEQVIPQHSTTPLTLIDTDVTPPSSTSKFFSRADTADFENINLGYDDKNDFSDLPLISPIHSQAPTETNTPKKDKLPSPDTVLPTRNPLARPSSAINNSLPHKLLAQQMMILSRANSDKERNNSTKTFFNFMYKRYHFHFGIYTPCQYSFIYSGLASIPHICDTPAPFIMSKNRRACITHQREFFRDKLYKKSKVESDTKSVDNTKAIHANLIYERWKSGTKKTVTSNRLGISYQESIHTRDVASVLVYGNKHMYRKRLSNFHLLQSKHAGVKKKQETHRLRAAHLYRFLFLKSQYVNKPVKHLIYNHGLVSDDYGFRTPHYYMTLNHVTSHADGRPKAKGHARLTSPYPTTVNIPWVRPYNPYPDMFIPHKYRNIIPDNPLYTDTGDFIVPGSREWFIYMSALHRSNPNDEIRQQQRQTQRLNEAHIRKQEELLQRQRNDAILHGTSTHTLPR</sequence>
<evidence type="ECO:0000313" key="3">
    <source>
        <dbReference type="EMBL" id="PKK58466.1"/>
    </source>
</evidence>
<reference evidence="3 4" key="1">
    <citation type="submission" date="2016-04" db="EMBL/GenBank/DDBJ databases">
        <title>Genome analyses suggest a sexual origin of heterokaryosis in a supposedly ancient asexual fungus.</title>
        <authorList>
            <person name="Ropars J."/>
            <person name="Sedzielewska K."/>
            <person name="Noel J."/>
            <person name="Charron P."/>
            <person name="Farinelli L."/>
            <person name="Marton T."/>
            <person name="Kruger M."/>
            <person name="Pelin A."/>
            <person name="Brachmann A."/>
            <person name="Corradi N."/>
        </authorList>
    </citation>
    <scope>NUCLEOTIDE SEQUENCE [LARGE SCALE GENOMIC DNA]</scope>
    <source>
        <strain evidence="3 4">C2</strain>
    </source>
</reference>
<dbReference type="EMBL" id="LLXL01003576">
    <property type="protein sequence ID" value="PKK58466.1"/>
    <property type="molecule type" value="Genomic_DNA"/>
</dbReference>
<dbReference type="Pfam" id="PF26638">
    <property type="entry name" value="DUF8211"/>
    <property type="match status" value="1"/>
</dbReference>
<dbReference type="VEuPathDB" id="FungiDB:RhiirA1_470588"/>
<protein>
    <recommendedName>
        <fullName evidence="2">DUF8211 domain-containing protein</fullName>
    </recommendedName>
</protein>
<accession>A0A2N1MA20</accession>
<feature type="domain" description="DUF8211" evidence="2">
    <location>
        <begin position="305"/>
        <end position="379"/>
    </location>
</feature>
<evidence type="ECO:0000313" key="4">
    <source>
        <dbReference type="Proteomes" id="UP000233469"/>
    </source>
</evidence>
<reference evidence="3 4" key="2">
    <citation type="submission" date="2017-10" db="EMBL/GenBank/DDBJ databases">
        <title>Extensive intraspecific genome diversity in a model arbuscular mycorrhizal fungus.</title>
        <authorList>
            <person name="Chen E.C.H."/>
            <person name="Morin E."/>
            <person name="Baudet D."/>
            <person name="Noel J."/>
            <person name="Ndikumana S."/>
            <person name="Charron P."/>
            <person name="St-Onge C."/>
            <person name="Giorgi J."/>
            <person name="Grigoriev I.V."/>
            <person name="Roux C."/>
            <person name="Martin F.M."/>
            <person name="Corradi N."/>
        </authorList>
    </citation>
    <scope>NUCLEOTIDE SEQUENCE [LARGE SCALE GENOMIC DNA]</scope>
    <source>
        <strain evidence="3 4">C2</strain>
    </source>
</reference>
<proteinExistence type="predicted"/>
<evidence type="ECO:0000256" key="1">
    <source>
        <dbReference type="SAM" id="MobiDB-lite"/>
    </source>
</evidence>
<gene>
    <name evidence="3" type="ORF">RhiirC2_796252</name>
</gene>